<evidence type="ECO:0000259" key="6">
    <source>
        <dbReference type="PROSITE" id="PS51007"/>
    </source>
</evidence>
<evidence type="ECO:0000256" key="5">
    <source>
        <dbReference type="SAM" id="MobiDB-lite"/>
    </source>
</evidence>
<dbReference type="EMBL" id="JAQOUE010000001">
    <property type="protein sequence ID" value="MDT7042383.1"/>
    <property type="molecule type" value="Genomic_DNA"/>
</dbReference>
<name>A0ABU3K7T4_9BACT</name>
<feature type="region of interest" description="Disordered" evidence="5">
    <location>
        <begin position="146"/>
        <end position="201"/>
    </location>
</feature>
<dbReference type="Proteomes" id="UP001250932">
    <property type="component" value="Unassembled WGS sequence"/>
</dbReference>
<proteinExistence type="predicted"/>
<dbReference type="Gene3D" id="1.10.760.10">
    <property type="entry name" value="Cytochrome c-like domain"/>
    <property type="match status" value="1"/>
</dbReference>
<dbReference type="InterPro" id="IPR036909">
    <property type="entry name" value="Cyt_c-like_dom_sf"/>
</dbReference>
<evidence type="ECO:0000256" key="3">
    <source>
        <dbReference type="ARBA" id="ARBA00023004"/>
    </source>
</evidence>
<accession>A0ABU3K7T4</accession>
<sequence length="201" mass="21659">MGLIKIVLLSMTSVFLIMLPAFGAGQHMMQPRVPADKLDEARALTNPLKATPEILAKGKTLYEGKGTCFNCHGMSGRGDGPGAATLNPPPRVFKSHGFWKHRTEGEIFWVIKHGSPGTAMISFSGLLSDEEIWSVMLYERSFAGGRGHGGGRHGASGMKGGQGRHQGSDCKGEQEMMQGRGMQGHQDGDCQSQGMGHHKER</sequence>
<reference evidence="7 8" key="1">
    <citation type="journal article" date="2023" name="ISME J.">
        <title>Cultivation and genomic characterization of novel and ubiquitous marine nitrite-oxidizing bacteria from the Nitrospirales.</title>
        <authorList>
            <person name="Mueller A.J."/>
            <person name="Daebeler A."/>
            <person name="Herbold C.W."/>
            <person name="Kirkegaard R.H."/>
            <person name="Daims H."/>
        </authorList>
    </citation>
    <scope>NUCLEOTIDE SEQUENCE [LARGE SCALE GENOMIC DNA]</scope>
    <source>
        <strain evidence="7 8">EB</strain>
    </source>
</reference>
<dbReference type="Pfam" id="PF13442">
    <property type="entry name" value="Cytochrome_CBB3"/>
    <property type="match status" value="1"/>
</dbReference>
<dbReference type="RefSeq" id="WP_313832779.1">
    <property type="nucleotide sequence ID" value="NZ_JAQOUE010000001.1"/>
</dbReference>
<dbReference type="PROSITE" id="PS51007">
    <property type="entry name" value="CYTC"/>
    <property type="match status" value="1"/>
</dbReference>
<comment type="caution">
    <text evidence="7">The sequence shown here is derived from an EMBL/GenBank/DDBJ whole genome shotgun (WGS) entry which is preliminary data.</text>
</comment>
<keyword evidence="8" id="KW-1185">Reference proteome</keyword>
<dbReference type="SUPFAM" id="SSF46626">
    <property type="entry name" value="Cytochrome c"/>
    <property type="match status" value="1"/>
</dbReference>
<keyword evidence="1 4" id="KW-0349">Heme</keyword>
<evidence type="ECO:0000313" key="8">
    <source>
        <dbReference type="Proteomes" id="UP001250932"/>
    </source>
</evidence>
<evidence type="ECO:0000256" key="2">
    <source>
        <dbReference type="ARBA" id="ARBA00022723"/>
    </source>
</evidence>
<gene>
    <name evidence="7" type="ORF">PPG34_08465</name>
</gene>
<feature type="domain" description="Cytochrome c" evidence="6">
    <location>
        <begin position="53"/>
        <end position="143"/>
    </location>
</feature>
<evidence type="ECO:0000313" key="7">
    <source>
        <dbReference type="EMBL" id="MDT7042383.1"/>
    </source>
</evidence>
<evidence type="ECO:0000256" key="1">
    <source>
        <dbReference type="ARBA" id="ARBA00022617"/>
    </source>
</evidence>
<organism evidence="7 8">
    <name type="scientific">Candidatus Nitronereus thalassa</name>
    <dbReference type="NCBI Taxonomy" id="3020898"/>
    <lineage>
        <taxon>Bacteria</taxon>
        <taxon>Pseudomonadati</taxon>
        <taxon>Nitrospirota</taxon>
        <taxon>Nitrospiria</taxon>
        <taxon>Nitrospirales</taxon>
        <taxon>Nitrospiraceae</taxon>
        <taxon>Candidatus Nitronereus</taxon>
    </lineage>
</organism>
<keyword evidence="3 4" id="KW-0408">Iron</keyword>
<protein>
    <submittedName>
        <fullName evidence="7">C-type cytochrome</fullName>
    </submittedName>
</protein>
<dbReference type="InterPro" id="IPR009056">
    <property type="entry name" value="Cyt_c-like_dom"/>
</dbReference>
<feature type="compositionally biased region" description="Gly residues" evidence="5">
    <location>
        <begin position="146"/>
        <end position="164"/>
    </location>
</feature>
<keyword evidence="2 4" id="KW-0479">Metal-binding</keyword>
<evidence type="ECO:0000256" key="4">
    <source>
        <dbReference type="PROSITE-ProRule" id="PRU00433"/>
    </source>
</evidence>